<evidence type="ECO:0000313" key="6">
    <source>
        <dbReference type="EMBL" id="RAK52517.1"/>
    </source>
</evidence>
<dbReference type="PROSITE" id="PS50405">
    <property type="entry name" value="GST_CTER"/>
    <property type="match status" value="1"/>
</dbReference>
<evidence type="ECO:0000256" key="1">
    <source>
        <dbReference type="ARBA" id="ARBA00012452"/>
    </source>
</evidence>
<dbReference type="PROSITE" id="PS50404">
    <property type="entry name" value="GST_NTER"/>
    <property type="match status" value="1"/>
</dbReference>
<dbReference type="PANTHER" id="PTHR43968:SF6">
    <property type="entry name" value="GLUTATHIONE S-TRANSFERASE OMEGA"/>
    <property type="match status" value="1"/>
</dbReference>
<evidence type="ECO:0000259" key="4">
    <source>
        <dbReference type="PROSITE" id="PS50404"/>
    </source>
</evidence>
<dbReference type="Gene3D" id="1.20.1050.10">
    <property type="match status" value="1"/>
</dbReference>
<evidence type="ECO:0000313" key="7">
    <source>
        <dbReference type="Proteomes" id="UP000249725"/>
    </source>
</evidence>
<dbReference type="SFLD" id="SFLDG00358">
    <property type="entry name" value="Main_(cytGST)"/>
    <property type="match status" value="1"/>
</dbReference>
<dbReference type="InterPro" id="IPR004046">
    <property type="entry name" value="GST_C"/>
</dbReference>
<dbReference type="Pfam" id="PF13409">
    <property type="entry name" value="GST_N_2"/>
    <property type="match status" value="1"/>
</dbReference>
<dbReference type="InterPro" id="IPR004045">
    <property type="entry name" value="Glutathione_S-Trfase_N"/>
</dbReference>
<dbReference type="OrthoDB" id="9813092at2"/>
<gene>
    <name evidence="6" type="ORF">DJ018_09895</name>
</gene>
<evidence type="ECO:0000256" key="2">
    <source>
        <dbReference type="ARBA" id="ARBA00022679"/>
    </source>
</evidence>
<dbReference type="Proteomes" id="UP000249725">
    <property type="component" value="Unassembled WGS sequence"/>
</dbReference>
<dbReference type="SUPFAM" id="SSF47616">
    <property type="entry name" value="GST C-terminal domain-like"/>
    <property type="match status" value="1"/>
</dbReference>
<dbReference type="GO" id="GO:0005737">
    <property type="term" value="C:cytoplasm"/>
    <property type="evidence" value="ECO:0007669"/>
    <property type="project" value="TreeGrafter"/>
</dbReference>
<dbReference type="Pfam" id="PF00043">
    <property type="entry name" value="GST_C"/>
    <property type="match status" value="1"/>
</dbReference>
<dbReference type="InterPro" id="IPR040079">
    <property type="entry name" value="Glutathione_S-Trfase"/>
</dbReference>
<feature type="domain" description="GST N-terminal" evidence="4">
    <location>
        <begin position="2"/>
        <end position="80"/>
    </location>
</feature>
<dbReference type="InterPro" id="IPR045073">
    <property type="entry name" value="Omega/Tau-like"/>
</dbReference>
<accession>A0A328ADD5</accession>
<comment type="catalytic activity">
    <reaction evidence="3">
        <text>RX + glutathione = an S-substituted glutathione + a halide anion + H(+)</text>
        <dbReference type="Rhea" id="RHEA:16437"/>
        <dbReference type="ChEBI" id="CHEBI:15378"/>
        <dbReference type="ChEBI" id="CHEBI:16042"/>
        <dbReference type="ChEBI" id="CHEBI:17792"/>
        <dbReference type="ChEBI" id="CHEBI:57925"/>
        <dbReference type="ChEBI" id="CHEBI:90779"/>
        <dbReference type="EC" id="2.5.1.18"/>
    </reaction>
</comment>
<evidence type="ECO:0000256" key="3">
    <source>
        <dbReference type="ARBA" id="ARBA00047960"/>
    </source>
</evidence>
<evidence type="ECO:0000259" key="5">
    <source>
        <dbReference type="PROSITE" id="PS50405"/>
    </source>
</evidence>
<dbReference type="PANTHER" id="PTHR43968">
    <property type="match status" value="1"/>
</dbReference>
<reference evidence="7" key="1">
    <citation type="submission" date="2018-05" db="EMBL/GenBank/DDBJ databases">
        <authorList>
            <person name="Li X."/>
        </authorList>
    </citation>
    <scope>NUCLEOTIDE SEQUENCE [LARGE SCALE GENOMIC DNA]</scope>
    <source>
        <strain evidence="7">YIM 73061</strain>
    </source>
</reference>
<dbReference type="InterPro" id="IPR010987">
    <property type="entry name" value="Glutathione-S-Trfase_C-like"/>
</dbReference>
<dbReference type="Gene3D" id="3.40.30.10">
    <property type="entry name" value="Glutaredoxin"/>
    <property type="match status" value="1"/>
</dbReference>
<dbReference type="EMBL" id="QFYR01000002">
    <property type="protein sequence ID" value="RAK52517.1"/>
    <property type="molecule type" value="Genomic_DNA"/>
</dbReference>
<dbReference type="SUPFAM" id="SSF52833">
    <property type="entry name" value="Thioredoxin-like"/>
    <property type="match status" value="1"/>
</dbReference>
<dbReference type="GO" id="GO:0004364">
    <property type="term" value="F:glutathione transferase activity"/>
    <property type="evidence" value="ECO:0007669"/>
    <property type="project" value="UniProtKB-EC"/>
</dbReference>
<sequence>MPDLELVSHHLCPYAQRAAITLSEKNQPFRRTDIDLADKPDWFEAISPLGKVPLLRVNGRVLFESAPICDYLDETLTPQLHPADPLERAEHRAWIAFASATLDAIGGLYNAPDQAAFESRRADLAGRFERLEEALGDGPFFAGAAFSLVDAAFAPVFRYFDTFERFTDVALFAHTPKVRAWRRALAERTSVREAVGADYGDRLTRFLVARNSWLSRLMADAAALA</sequence>
<proteinExistence type="predicted"/>
<dbReference type="SFLD" id="SFLDS00019">
    <property type="entry name" value="Glutathione_Transferase_(cytos"/>
    <property type="match status" value="1"/>
</dbReference>
<dbReference type="RefSeq" id="WP_111514803.1">
    <property type="nucleotide sequence ID" value="NZ_QFYR01000002.1"/>
</dbReference>
<feature type="domain" description="GST C-terminal" evidence="5">
    <location>
        <begin position="84"/>
        <end position="206"/>
    </location>
</feature>
<dbReference type="EC" id="2.5.1.18" evidence="1"/>
<dbReference type="AlphaFoldDB" id="A0A328ADD5"/>
<name>A0A328ADD5_9CAUL</name>
<dbReference type="InterPro" id="IPR050983">
    <property type="entry name" value="GST_Omega/HSP26"/>
</dbReference>
<organism evidence="6 7">
    <name type="scientific">Phenylobacterium deserti</name>
    <dbReference type="NCBI Taxonomy" id="1914756"/>
    <lineage>
        <taxon>Bacteria</taxon>
        <taxon>Pseudomonadati</taxon>
        <taxon>Pseudomonadota</taxon>
        <taxon>Alphaproteobacteria</taxon>
        <taxon>Caulobacterales</taxon>
        <taxon>Caulobacteraceae</taxon>
        <taxon>Phenylobacterium</taxon>
    </lineage>
</organism>
<comment type="caution">
    <text evidence="6">The sequence shown here is derived from an EMBL/GenBank/DDBJ whole genome shotgun (WGS) entry which is preliminary data.</text>
</comment>
<keyword evidence="2 6" id="KW-0808">Transferase</keyword>
<dbReference type="InterPro" id="IPR036249">
    <property type="entry name" value="Thioredoxin-like_sf"/>
</dbReference>
<dbReference type="InterPro" id="IPR036282">
    <property type="entry name" value="Glutathione-S-Trfase_C_sf"/>
</dbReference>
<dbReference type="SFLD" id="SFLDG01152">
    <property type="entry name" value="Main.3:_Omega-_and_Tau-like"/>
    <property type="match status" value="1"/>
</dbReference>
<keyword evidence="7" id="KW-1185">Reference proteome</keyword>
<protein>
    <recommendedName>
        <fullName evidence="1">glutathione transferase</fullName>
        <ecNumber evidence="1">2.5.1.18</ecNumber>
    </recommendedName>
</protein>